<protein>
    <submittedName>
        <fullName evidence="2">Uncharacterized protein</fullName>
    </submittedName>
</protein>
<feature type="compositionally biased region" description="Polar residues" evidence="1">
    <location>
        <begin position="11"/>
        <end position="38"/>
    </location>
</feature>
<evidence type="ECO:0000313" key="3">
    <source>
        <dbReference type="Proteomes" id="UP001465755"/>
    </source>
</evidence>
<feature type="compositionally biased region" description="Polar residues" evidence="1">
    <location>
        <begin position="50"/>
        <end position="64"/>
    </location>
</feature>
<evidence type="ECO:0000256" key="1">
    <source>
        <dbReference type="SAM" id="MobiDB-lite"/>
    </source>
</evidence>
<evidence type="ECO:0000313" key="2">
    <source>
        <dbReference type="EMBL" id="KAK9813737.1"/>
    </source>
</evidence>
<dbReference type="EMBL" id="JALJOQ010000003">
    <property type="protein sequence ID" value="KAK9813737.1"/>
    <property type="molecule type" value="Genomic_DNA"/>
</dbReference>
<name>A0AAW1PY75_9CHLO</name>
<sequence length="117" mass="12250">MGKQEEEPRRSSTASSEVGHSVNGSEQGHQRSVSVSDAHTSESEEAGLLNLQTANESQETSTSGRCSAITELCSKVQGLIWNNGLASIAGASLIMGINALLVKLVVARVPVFEIVLA</sequence>
<reference evidence="2 3" key="1">
    <citation type="journal article" date="2024" name="Nat. Commun.">
        <title>Phylogenomics reveals the evolutionary origins of lichenization in chlorophyte algae.</title>
        <authorList>
            <person name="Puginier C."/>
            <person name="Libourel C."/>
            <person name="Otte J."/>
            <person name="Skaloud P."/>
            <person name="Haon M."/>
            <person name="Grisel S."/>
            <person name="Petersen M."/>
            <person name="Berrin J.G."/>
            <person name="Delaux P.M."/>
            <person name="Dal Grande F."/>
            <person name="Keller J."/>
        </authorList>
    </citation>
    <scope>NUCLEOTIDE SEQUENCE [LARGE SCALE GENOMIC DNA]</scope>
    <source>
        <strain evidence="2 3">SAG 2036</strain>
    </source>
</reference>
<comment type="caution">
    <text evidence="2">The sequence shown here is derived from an EMBL/GenBank/DDBJ whole genome shotgun (WGS) entry which is preliminary data.</text>
</comment>
<accession>A0AAW1PY75</accession>
<feature type="compositionally biased region" description="Basic and acidic residues" evidence="1">
    <location>
        <begin position="1"/>
        <end position="10"/>
    </location>
</feature>
<gene>
    <name evidence="2" type="ORF">WJX73_005976</name>
</gene>
<dbReference type="AlphaFoldDB" id="A0AAW1PY75"/>
<organism evidence="2 3">
    <name type="scientific">Symbiochloris irregularis</name>
    <dbReference type="NCBI Taxonomy" id="706552"/>
    <lineage>
        <taxon>Eukaryota</taxon>
        <taxon>Viridiplantae</taxon>
        <taxon>Chlorophyta</taxon>
        <taxon>core chlorophytes</taxon>
        <taxon>Trebouxiophyceae</taxon>
        <taxon>Trebouxiales</taxon>
        <taxon>Trebouxiaceae</taxon>
        <taxon>Symbiochloris</taxon>
    </lineage>
</organism>
<feature type="region of interest" description="Disordered" evidence="1">
    <location>
        <begin position="1"/>
        <end position="64"/>
    </location>
</feature>
<proteinExistence type="predicted"/>
<keyword evidence="3" id="KW-1185">Reference proteome</keyword>
<dbReference type="Proteomes" id="UP001465755">
    <property type="component" value="Unassembled WGS sequence"/>
</dbReference>